<sequence>MEEQKRLIMKAICFFSMVIMSVHLHTGNAQGPSCAPTMLRQLSPCAAFVSPSANANLQPSGACCASLQNVDMNCMCQVINGAGVPTLDRDKALALPQACNLDTSISCD</sequence>
<evidence type="ECO:0000256" key="2">
    <source>
        <dbReference type="ARBA" id="ARBA00022729"/>
    </source>
</evidence>
<keyword evidence="4" id="KW-0325">Glycoprotein</keyword>
<dbReference type="InterPro" id="IPR016140">
    <property type="entry name" value="Bifunc_inhib/LTP/seed_store"/>
</dbReference>
<dbReference type="EMBL" id="CM035406">
    <property type="protein sequence ID" value="KAH7447238.1"/>
    <property type="molecule type" value="Genomic_DNA"/>
</dbReference>
<reference evidence="7" key="1">
    <citation type="submission" date="2021-08" db="EMBL/GenBank/DDBJ databases">
        <title>WGS assembly of Ceratopteris richardii.</title>
        <authorList>
            <person name="Marchant D.B."/>
            <person name="Chen G."/>
            <person name="Jenkins J."/>
            <person name="Shu S."/>
            <person name="Leebens-Mack J."/>
            <person name="Grimwood J."/>
            <person name="Schmutz J."/>
            <person name="Soltis P."/>
            <person name="Soltis D."/>
            <person name="Chen Z.-H."/>
        </authorList>
    </citation>
    <scope>NUCLEOTIDE SEQUENCE</scope>
    <source>
        <strain evidence="7">Whitten #5841</strain>
        <tissue evidence="7">Leaf</tissue>
    </source>
</reference>
<keyword evidence="8" id="KW-1185">Reference proteome</keyword>
<dbReference type="InterPro" id="IPR036312">
    <property type="entry name" value="Bifun_inhib/LTP/seed_sf"/>
</dbReference>
<keyword evidence="3" id="KW-1015">Disulfide bond</keyword>
<dbReference type="SUPFAM" id="SSF47699">
    <property type="entry name" value="Bifunctional inhibitor/lipid-transfer protein/seed storage 2S albumin"/>
    <property type="match status" value="1"/>
</dbReference>
<evidence type="ECO:0000313" key="8">
    <source>
        <dbReference type="Proteomes" id="UP000825935"/>
    </source>
</evidence>
<dbReference type="Gene3D" id="1.10.110.10">
    <property type="entry name" value="Plant lipid-transfer and hydrophobic proteins"/>
    <property type="match status" value="1"/>
</dbReference>
<keyword evidence="2 5" id="KW-0732">Signal</keyword>
<comment type="caution">
    <text evidence="7">The sequence shown here is derived from an EMBL/GenBank/DDBJ whole genome shotgun (WGS) entry which is preliminary data.</text>
</comment>
<evidence type="ECO:0000256" key="1">
    <source>
        <dbReference type="ARBA" id="ARBA00009748"/>
    </source>
</evidence>
<evidence type="ECO:0000313" key="7">
    <source>
        <dbReference type="EMBL" id="KAH7447238.1"/>
    </source>
</evidence>
<proteinExistence type="inferred from homology"/>
<feature type="domain" description="Bifunctional inhibitor/plant lipid transfer protein/seed storage helical" evidence="6">
    <location>
        <begin position="34"/>
        <end position="107"/>
    </location>
</feature>
<dbReference type="AlphaFoldDB" id="A0A8T2VJI3"/>
<dbReference type="OMA" id="QVFTVML"/>
<dbReference type="PANTHER" id="PTHR33044">
    <property type="entry name" value="BIFUNCTIONAL INHIBITOR/LIPID-TRANSFER PROTEIN/SEED STORAGE 2S ALBUMIN SUPERFAMILY PROTEIN-RELATED"/>
    <property type="match status" value="1"/>
</dbReference>
<evidence type="ECO:0000259" key="6">
    <source>
        <dbReference type="SMART" id="SM00499"/>
    </source>
</evidence>
<evidence type="ECO:0000256" key="5">
    <source>
        <dbReference type="SAM" id="SignalP"/>
    </source>
</evidence>
<dbReference type="SMART" id="SM00499">
    <property type="entry name" value="AAI"/>
    <property type="match status" value="1"/>
</dbReference>
<comment type="similarity">
    <text evidence="1">Belongs to the plant LTP family.</text>
</comment>
<dbReference type="OrthoDB" id="1873458at2759"/>
<evidence type="ECO:0000256" key="4">
    <source>
        <dbReference type="ARBA" id="ARBA00023180"/>
    </source>
</evidence>
<dbReference type="Pfam" id="PF14368">
    <property type="entry name" value="LTP_2"/>
    <property type="match status" value="1"/>
</dbReference>
<dbReference type="Proteomes" id="UP000825935">
    <property type="component" value="Chromosome 1"/>
</dbReference>
<gene>
    <name evidence="7" type="ORF">KP509_01G098200</name>
</gene>
<dbReference type="CDD" id="cd00010">
    <property type="entry name" value="AAI_LTSS"/>
    <property type="match status" value="1"/>
</dbReference>
<dbReference type="EMBL" id="CM035406">
    <property type="protein sequence ID" value="KAH7447237.1"/>
    <property type="molecule type" value="Genomic_DNA"/>
</dbReference>
<evidence type="ECO:0000256" key="3">
    <source>
        <dbReference type="ARBA" id="ARBA00023157"/>
    </source>
</evidence>
<feature type="signal peptide" evidence="5">
    <location>
        <begin position="1"/>
        <end position="29"/>
    </location>
</feature>
<feature type="chain" id="PRO_5036435754" description="Bifunctional inhibitor/plant lipid transfer protein/seed storage helical domain-containing protein" evidence="5">
    <location>
        <begin position="30"/>
        <end position="108"/>
    </location>
</feature>
<dbReference type="InterPro" id="IPR043325">
    <property type="entry name" value="LTSS"/>
</dbReference>
<protein>
    <recommendedName>
        <fullName evidence="6">Bifunctional inhibitor/plant lipid transfer protein/seed storage helical domain-containing protein</fullName>
    </recommendedName>
</protein>
<organism evidence="7 8">
    <name type="scientific">Ceratopteris richardii</name>
    <name type="common">Triangle waterfern</name>
    <dbReference type="NCBI Taxonomy" id="49495"/>
    <lineage>
        <taxon>Eukaryota</taxon>
        <taxon>Viridiplantae</taxon>
        <taxon>Streptophyta</taxon>
        <taxon>Embryophyta</taxon>
        <taxon>Tracheophyta</taxon>
        <taxon>Polypodiopsida</taxon>
        <taxon>Polypodiidae</taxon>
        <taxon>Polypodiales</taxon>
        <taxon>Pteridineae</taxon>
        <taxon>Pteridaceae</taxon>
        <taxon>Parkerioideae</taxon>
        <taxon>Ceratopteris</taxon>
    </lineage>
</organism>
<name>A0A8T2VJI3_CERRI</name>
<accession>A0A8T2VJI3</accession>